<dbReference type="Pfam" id="PF00176">
    <property type="entry name" value="SNF2-rel_dom"/>
    <property type="match status" value="1"/>
</dbReference>
<gene>
    <name evidence="5" type="ORF">GSLYS_00002273001</name>
</gene>
<dbReference type="AlphaFoldDB" id="A0AAV2H3W0"/>
<reference evidence="5 6" key="1">
    <citation type="submission" date="2024-04" db="EMBL/GenBank/DDBJ databases">
        <authorList>
            <consortium name="Genoscope - CEA"/>
            <person name="William W."/>
        </authorList>
    </citation>
    <scope>NUCLEOTIDE SEQUENCE [LARGE SCALE GENOMIC DNA]</scope>
</reference>
<dbReference type="PANTHER" id="PTHR45626">
    <property type="entry name" value="TRANSCRIPTION TERMINATION FACTOR 2-RELATED"/>
    <property type="match status" value="1"/>
</dbReference>
<keyword evidence="3" id="KW-0067">ATP-binding</keyword>
<feature type="non-terminal residue" evidence="5">
    <location>
        <position position="1"/>
    </location>
</feature>
<dbReference type="GO" id="GO:0006281">
    <property type="term" value="P:DNA repair"/>
    <property type="evidence" value="ECO:0007669"/>
    <property type="project" value="TreeGrafter"/>
</dbReference>
<keyword evidence="2" id="KW-0378">Hydrolase</keyword>
<dbReference type="InterPro" id="IPR038718">
    <property type="entry name" value="SNF2-like_sf"/>
</dbReference>
<evidence type="ECO:0000256" key="3">
    <source>
        <dbReference type="ARBA" id="ARBA00022840"/>
    </source>
</evidence>
<dbReference type="SUPFAM" id="SSF52540">
    <property type="entry name" value="P-loop containing nucleoside triphosphate hydrolases"/>
    <property type="match status" value="1"/>
</dbReference>
<accession>A0AAV2H3W0</accession>
<evidence type="ECO:0000259" key="4">
    <source>
        <dbReference type="Pfam" id="PF00176"/>
    </source>
</evidence>
<feature type="domain" description="SNF2 N-terminal" evidence="4">
    <location>
        <begin position="3"/>
        <end position="67"/>
    </location>
</feature>
<comment type="caution">
    <text evidence="5">The sequence shown here is derived from an EMBL/GenBank/DDBJ whole genome shotgun (WGS) entry which is preliminary data.</text>
</comment>
<organism evidence="5 6">
    <name type="scientific">Lymnaea stagnalis</name>
    <name type="common">Great pond snail</name>
    <name type="synonym">Helix stagnalis</name>
    <dbReference type="NCBI Taxonomy" id="6523"/>
    <lineage>
        <taxon>Eukaryota</taxon>
        <taxon>Metazoa</taxon>
        <taxon>Spiralia</taxon>
        <taxon>Lophotrochozoa</taxon>
        <taxon>Mollusca</taxon>
        <taxon>Gastropoda</taxon>
        <taxon>Heterobranchia</taxon>
        <taxon>Euthyneura</taxon>
        <taxon>Panpulmonata</taxon>
        <taxon>Hygrophila</taxon>
        <taxon>Lymnaeoidea</taxon>
        <taxon>Lymnaeidae</taxon>
        <taxon>Lymnaea</taxon>
    </lineage>
</organism>
<dbReference type="InterPro" id="IPR050628">
    <property type="entry name" value="SNF2_RAD54_helicase_TF"/>
</dbReference>
<dbReference type="InterPro" id="IPR027417">
    <property type="entry name" value="P-loop_NTPase"/>
</dbReference>
<dbReference type="PANTHER" id="PTHR45626:SF50">
    <property type="entry name" value="TRANSCRIPTION TERMINATION FACTOR 2"/>
    <property type="match status" value="1"/>
</dbReference>
<dbReference type="GO" id="GO:0005634">
    <property type="term" value="C:nucleus"/>
    <property type="evidence" value="ECO:0007669"/>
    <property type="project" value="TreeGrafter"/>
</dbReference>
<dbReference type="GO" id="GO:0008094">
    <property type="term" value="F:ATP-dependent activity, acting on DNA"/>
    <property type="evidence" value="ECO:0007669"/>
    <property type="project" value="TreeGrafter"/>
</dbReference>
<evidence type="ECO:0000313" key="5">
    <source>
        <dbReference type="EMBL" id="CAL1528103.1"/>
    </source>
</evidence>
<dbReference type="InterPro" id="IPR000330">
    <property type="entry name" value="SNF2_N"/>
</dbReference>
<name>A0AAV2H3W0_LYMST</name>
<dbReference type="EMBL" id="CAXITT010000027">
    <property type="protein sequence ID" value="CAL1528103.1"/>
    <property type="molecule type" value="Genomic_DNA"/>
</dbReference>
<sequence length="67" mass="7988">VYQLWSISRWALTGTPIQNNLMDLYALIRFLRFSPFDQYQVWARYVGAEKGDLKRLNTIVKALLLRR</sequence>
<evidence type="ECO:0000256" key="1">
    <source>
        <dbReference type="ARBA" id="ARBA00022741"/>
    </source>
</evidence>
<proteinExistence type="predicted"/>
<keyword evidence="1" id="KW-0547">Nucleotide-binding</keyword>
<dbReference type="GO" id="GO:0016787">
    <property type="term" value="F:hydrolase activity"/>
    <property type="evidence" value="ECO:0007669"/>
    <property type="project" value="UniProtKB-KW"/>
</dbReference>
<dbReference type="Proteomes" id="UP001497497">
    <property type="component" value="Unassembled WGS sequence"/>
</dbReference>
<dbReference type="GO" id="GO:0005524">
    <property type="term" value="F:ATP binding"/>
    <property type="evidence" value="ECO:0007669"/>
    <property type="project" value="UniProtKB-KW"/>
</dbReference>
<evidence type="ECO:0000313" key="6">
    <source>
        <dbReference type="Proteomes" id="UP001497497"/>
    </source>
</evidence>
<feature type="non-terminal residue" evidence="5">
    <location>
        <position position="67"/>
    </location>
</feature>
<protein>
    <recommendedName>
        <fullName evidence="4">SNF2 N-terminal domain-containing protein</fullName>
    </recommendedName>
</protein>
<keyword evidence="6" id="KW-1185">Reference proteome</keyword>
<evidence type="ECO:0000256" key="2">
    <source>
        <dbReference type="ARBA" id="ARBA00022801"/>
    </source>
</evidence>
<dbReference type="Gene3D" id="3.40.50.10810">
    <property type="entry name" value="Tandem AAA-ATPase domain"/>
    <property type="match status" value="1"/>
</dbReference>